<feature type="domain" description="CCHC-type" evidence="3">
    <location>
        <begin position="94"/>
        <end position="109"/>
    </location>
</feature>
<evidence type="ECO:0000259" key="3">
    <source>
        <dbReference type="PROSITE" id="PS50158"/>
    </source>
</evidence>
<feature type="region of interest" description="Disordered" evidence="2">
    <location>
        <begin position="46"/>
        <end position="87"/>
    </location>
</feature>
<accession>A0A2N9FVR3</accession>
<name>A0A2N9FVR3_FAGSY</name>
<proteinExistence type="predicted"/>
<dbReference type="GO" id="GO:0008270">
    <property type="term" value="F:zinc ion binding"/>
    <property type="evidence" value="ECO:0007669"/>
    <property type="project" value="UniProtKB-KW"/>
</dbReference>
<keyword evidence="1" id="KW-0862">Zinc</keyword>
<dbReference type="Pfam" id="PF00098">
    <property type="entry name" value="zf-CCHC"/>
    <property type="match status" value="1"/>
</dbReference>
<reference evidence="4" key="1">
    <citation type="submission" date="2018-02" db="EMBL/GenBank/DDBJ databases">
        <authorList>
            <person name="Cohen D.B."/>
            <person name="Kent A.D."/>
        </authorList>
    </citation>
    <scope>NUCLEOTIDE SEQUENCE</scope>
</reference>
<keyword evidence="1" id="KW-0863">Zinc-finger</keyword>
<feature type="compositionally biased region" description="Polar residues" evidence="2">
    <location>
        <begin position="248"/>
        <end position="258"/>
    </location>
</feature>
<feature type="region of interest" description="Disordered" evidence="2">
    <location>
        <begin position="314"/>
        <end position="346"/>
    </location>
</feature>
<dbReference type="PANTHER" id="PTHR11439">
    <property type="entry name" value="GAG-POL-RELATED RETROTRANSPOSON"/>
    <property type="match status" value="1"/>
</dbReference>
<protein>
    <recommendedName>
        <fullName evidence="3">CCHC-type domain-containing protein</fullName>
    </recommendedName>
</protein>
<dbReference type="CDD" id="cd09272">
    <property type="entry name" value="RNase_HI_RT_Ty1"/>
    <property type="match status" value="1"/>
</dbReference>
<dbReference type="GO" id="GO:0003676">
    <property type="term" value="F:nucleic acid binding"/>
    <property type="evidence" value="ECO:0007669"/>
    <property type="project" value="InterPro"/>
</dbReference>
<dbReference type="Gene3D" id="4.10.60.10">
    <property type="entry name" value="Zinc finger, CCHC-type"/>
    <property type="match status" value="1"/>
</dbReference>
<gene>
    <name evidence="4" type="ORF">FSB_LOCUS18766</name>
</gene>
<dbReference type="AlphaFoldDB" id="A0A2N9FVR3"/>
<dbReference type="SMART" id="SM00343">
    <property type="entry name" value="ZnF_C2HC"/>
    <property type="match status" value="1"/>
</dbReference>
<dbReference type="PROSITE" id="PS50158">
    <property type="entry name" value="ZF_CCHC"/>
    <property type="match status" value="1"/>
</dbReference>
<dbReference type="InterPro" id="IPR001878">
    <property type="entry name" value="Znf_CCHC"/>
</dbReference>
<feature type="compositionally biased region" description="Basic residues" evidence="2">
    <location>
        <begin position="70"/>
        <end position="84"/>
    </location>
</feature>
<organism evidence="4">
    <name type="scientific">Fagus sylvatica</name>
    <name type="common">Beechnut</name>
    <dbReference type="NCBI Taxonomy" id="28930"/>
    <lineage>
        <taxon>Eukaryota</taxon>
        <taxon>Viridiplantae</taxon>
        <taxon>Streptophyta</taxon>
        <taxon>Embryophyta</taxon>
        <taxon>Tracheophyta</taxon>
        <taxon>Spermatophyta</taxon>
        <taxon>Magnoliopsida</taxon>
        <taxon>eudicotyledons</taxon>
        <taxon>Gunneridae</taxon>
        <taxon>Pentapetalae</taxon>
        <taxon>rosids</taxon>
        <taxon>fabids</taxon>
        <taxon>Fagales</taxon>
        <taxon>Fagaceae</taxon>
        <taxon>Fagus</taxon>
    </lineage>
</organism>
<keyword evidence="1" id="KW-0479">Metal-binding</keyword>
<dbReference type="SUPFAM" id="SSF57756">
    <property type="entry name" value="Retrovirus zinc finger-like domains"/>
    <property type="match status" value="1"/>
</dbReference>
<evidence type="ECO:0000313" key="4">
    <source>
        <dbReference type="EMBL" id="SPC90884.1"/>
    </source>
</evidence>
<dbReference type="InterPro" id="IPR013103">
    <property type="entry name" value="RVT_2"/>
</dbReference>
<dbReference type="Pfam" id="PF07727">
    <property type="entry name" value="RVT_2"/>
    <property type="match status" value="1"/>
</dbReference>
<sequence length="514" mass="57541">MSQNMTHNENIKSFDDVACHLEFEAERLEAAKPNCSVYMAETNSHRASRHKCKRPDYTPRQVQPSEPTPKKAKTTKRTIRGKRGGKNDKSKLTCYNFGKKGHFARECTEPKKVTTNPIFCNVFVTSHVMLGYSTLVWIVDKSAATGHVARDHVGFVDFCRKVTTPVGNGASVETRPLGLWISAGCQWETDSVEVLGIGTTSGLVSSIIWHARLGHIGQERMGRRYVSLVESQLDKSIKALRTDCGQLTMPQTPQQNGEQLDGSVTEVESHDVEFVEHEFPSRCEVHKDLTLYEMMDPNGGAPSSLVENQEEIPKIPRDSGSDLQPSGSTPLEEDSQQPQPCRSKCGSVPHRRFEIEVAKGYTQKEGVDYEETFSPVVRFASVRLILAIVANLNLELYQIDAKTNFLNGELDEEIYMDQPDGFVAKGQEHKGSDFRLIGCSDADWGSDLDERKSTSGYEAIWLRWFFQHLEVVKDASNPMTIHCDSTAALAYANGPKYHGKTKHIDIRYTISLHP</sequence>
<dbReference type="EMBL" id="OIVN01001186">
    <property type="protein sequence ID" value="SPC90884.1"/>
    <property type="molecule type" value="Genomic_DNA"/>
</dbReference>
<dbReference type="PANTHER" id="PTHR11439:SF483">
    <property type="entry name" value="PEPTIDE SYNTHASE GLIP-LIKE, PUTATIVE (AFU_ORTHOLOGUE AFUA_3G12920)-RELATED"/>
    <property type="match status" value="1"/>
</dbReference>
<evidence type="ECO:0000256" key="1">
    <source>
        <dbReference type="PROSITE-ProRule" id="PRU00047"/>
    </source>
</evidence>
<evidence type="ECO:0000256" key="2">
    <source>
        <dbReference type="SAM" id="MobiDB-lite"/>
    </source>
</evidence>
<dbReference type="InterPro" id="IPR036875">
    <property type="entry name" value="Znf_CCHC_sf"/>
</dbReference>
<feature type="region of interest" description="Disordered" evidence="2">
    <location>
        <begin position="247"/>
        <end position="268"/>
    </location>
</feature>